<name>A0A2H4UVX6_9VIRU</name>
<evidence type="ECO:0000313" key="6">
    <source>
        <dbReference type="EMBL" id="ATZ81083.1"/>
    </source>
</evidence>
<dbReference type="InterPro" id="IPR027417">
    <property type="entry name" value="P-loop_NTPase"/>
</dbReference>
<evidence type="ECO:0000256" key="2">
    <source>
        <dbReference type="ARBA" id="ARBA00022801"/>
    </source>
</evidence>
<dbReference type="EMBL" id="MF782455">
    <property type="protein sequence ID" value="ATZ81083.1"/>
    <property type="molecule type" value="Genomic_DNA"/>
</dbReference>
<dbReference type="InterPro" id="IPR050742">
    <property type="entry name" value="Helicase_Restrict-Modif_Enz"/>
</dbReference>
<dbReference type="Gene3D" id="3.40.50.300">
    <property type="entry name" value="P-loop containing nucleotide triphosphate hydrolases"/>
    <property type="match status" value="1"/>
</dbReference>
<keyword evidence="2" id="KW-0378">Hydrolase</keyword>
<dbReference type="PROSITE" id="PS51192">
    <property type="entry name" value="HELICASE_ATP_BIND_1"/>
    <property type="match status" value="1"/>
</dbReference>
<dbReference type="Proteomes" id="UP000240325">
    <property type="component" value="Segment"/>
</dbReference>
<reference evidence="6" key="1">
    <citation type="journal article" date="2017" name="Elife">
        <title>The kinetoplastid-infecting Bodo saltans virus (BsV), a window into the most abundant giant viruses in the sea.</title>
        <authorList>
            <person name="Deeg C.M."/>
            <person name="Chow C.-E.T."/>
            <person name="Suttle C.A."/>
        </authorList>
    </citation>
    <scope>NUCLEOTIDE SEQUENCE</scope>
    <source>
        <strain evidence="6">NG1</strain>
    </source>
</reference>
<dbReference type="GO" id="GO:0003677">
    <property type="term" value="F:DNA binding"/>
    <property type="evidence" value="ECO:0007669"/>
    <property type="project" value="InterPro"/>
</dbReference>
<dbReference type="GO" id="GO:0005524">
    <property type="term" value="F:ATP binding"/>
    <property type="evidence" value="ECO:0007669"/>
    <property type="project" value="UniProtKB-KW"/>
</dbReference>
<proteinExistence type="predicted"/>
<sequence>MDNFISILGTIYLFQKLYEPQPQTIKIGSTMNFINRMCNYLTAERYFNNESLKIWKLKITRSKYNCYELDKIIQYTSKKYQQPYNYFFEGDGGLEHYHFTDISNICNYFDIIDVKYEFEEIDVDKLREEMKKVHHSDIIKTFIEDMNKHNDILLSNELKNKLNEIFTKKDVEEFSLWKFQQEIFDLVKSSIKRLFHLIIAPTGTGKTLTFTTILLYKMLKTKKDIMIITKRKEILTQMIKKIPENIEKIKNSKIVNIDFEPTDQNIINCLHNCNIKKLNKKNDTPCVYIVNFDKFTNIKSKLHDYDKINFNKFGMVIIDESHWVGATEINKLMIHIRENSNTDVLGFSATPLRCNKINRELTEKLFSKDNVEFENTSIYDDINVLHEYSYYDALKDKIICPIKWIPLIVQEKDFIDDEVIDDIDTDEDSVTSMTKKYKSLHISAFKKVWEQLKINIISKSFKKKGILWFRQRKDLLTFYKQMSQELKQEFGENIYCTMSYAKGEEYISKLVNDCKLDSDHFDDEIKNFEKCENNGLLLSVFRAIEGFDENKIDFGVRMYYSNSVDAVTETQRMGRMNRTCKGKAIGYFATLELETDLETMKKNIIMRLKNWIAFARSYTNNGKKIDKFELNEQLKEIMNTYIDADIVKIYNIDIENEIIKDHESKSEEYKNMKIYTQKNNIKTKQEYIKKSHNDKNLIKSPEEYFEKYWNGWYNYLNIDTNNFIKDKNEWKNKCKKLKVTSLENYHEKCKFYNELPLYPNEIYYNFTSIENELNLYDIDTYF</sequence>
<evidence type="ECO:0000313" key="7">
    <source>
        <dbReference type="Proteomes" id="UP000240325"/>
    </source>
</evidence>
<organism evidence="6">
    <name type="scientific">Bodo saltans virus</name>
    <dbReference type="NCBI Taxonomy" id="2024608"/>
    <lineage>
        <taxon>Viruses</taxon>
        <taxon>Varidnaviria</taxon>
        <taxon>Bamfordvirae</taxon>
        <taxon>Nucleocytoviricota</taxon>
        <taxon>Megaviricetes</taxon>
        <taxon>Imitervirales</taxon>
        <taxon>Mimiviridae</taxon>
        <taxon>Klosneuvirinae</taxon>
        <taxon>Theiavirus</taxon>
        <taxon>Theiavirus salishense</taxon>
    </lineage>
</organism>
<keyword evidence="3 6" id="KW-0347">Helicase</keyword>
<keyword evidence="7" id="KW-1185">Reference proteome</keyword>
<dbReference type="InterPro" id="IPR014001">
    <property type="entry name" value="Helicase_ATP-bd"/>
</dbReference>
<gene>
    <name evidence="6" type="ORF">BMW23_1038</name>
</gene>
<dbReference type="SUPFAM" id="SSF52540">
    <property type="entry name" value="P-loop containing nucleoside triphosphate hydrolases"/>
    <property type="match status" value="2"/>
</dbReference>
<dbReference type="InterPro" id="IPR006935">
    <property type="entry name" value="Helicase/UvrB_N"/>
</dbReference>
<dbReference type="PANTHER" id="PTHR47396:SF1">
    <property type="entry name" value="ATP-DEPENDENT HELICASE IRC3-RELATED"/>
    <property type="match status" value="1"/>
</dbReference>
<dbReference type="Pfam" id="PF04851">
    <property type="entry name" value="ResIII"/>
    <property type="match status" value="1"/>
</dbReference>
<evidence type="ECO:0000256" key="3">
    <source>
        <dbReference type="ARBA" id="ARBA00022806"/>
    </source>
</evidence>
<protein>
    <submittedName>
        <fullName evidence="6">DEXDc helicase</fullName>
    </submittedName>
</protein>
<evidence type="ECO:0000256" key="4">
    <source>
        <dbReference type="ARBA" id="ARBA00022840"/>
    </source>
</evidence>
<dbReference type="SMART" id="SM00487">
    <property type="entry name" value="DEXDc"/>
    <property type="match status" value="1"/>
</dbReference>
<feature type="domain" description="Helicase ATP-binding" evidence="5">
    <location>
        <begin position="187"/>
        <end position="369"/>
    </location>
</feature>
<dbReference type="GO" id="GO:0004386">
    <property type="term" value="F:helicase activity"/>
    <property type="evidence" value="ECO:0007669"/>
    <property type="project" value="UniProtKB-KW"/>
</dbReference>
<dbReference type="GO" id="GO:0016787">
    <property type="term" value="F:hydrolase activity"/>
    <property type="evidence" value="ECO:0007669"/>
    <property type="project" value="UniProtKB-KW"/>
</dbReference>
<keyword evidence="4" id="KW-0067">ATP-binding</keyword>
<accession>A0A2H4UVX6</accession>
<evidence type="ECO:0000256" key="1">
    <source>
        <dbReference type="ARBA" id="ARBA00022741"/>
    </source>
</evidence>
<evidence type="ECO:0000259" key="5">
    <source>
        <dbReference type="PROSITE" id="PS51192"/>
    </source>
</evidence>
<dbReference type="PANTHER" id="PTHR47396">
    <property type="entry name" value="TYPE I RESTRICTION ENZYME ECOKI R PROTEIN"/>
    <property type="match status" value="1"/>
</dbReference>
<keyword evidence="1" id="KW-0547">Nucleotide-binding</keyword>